<keyword evidence="2" id="KW-0808">Transferase</keyword>
<evidence type="ECO:0000259" key="1">
    <source>
        <dbReference type="Pfam" id="PF18765"/>
    </source>
</evidence>
<dbReference type="PANTHER" id="PTHR43852:SF3">
    <property type="entry name" value="NUCLEOTIDYLTRANSFERASE"/>
    <property type="match status" value="1"/>
</dbReference>
<proteinExistence type="predicted"/>
<dbReference type="OrthoDB" id="360741at2"/>
<evidence type="ECO:0000313" key="3">
    <source>
        <dbReference type="Proteomes" id="UP000197032"/>
    </source>
</evidence>
<dbReference type="PANTHER" id="PTHR43852">
    <property type="entry name" value="NUCLEOTIDYLTRANSFERASE"/>
    <property type="match status" value="1"/>
</dbReference>
<dbReference type="InterPro" id="IPR043519">
    <property type="entry name" value="NT_sf"/>
</dbReference>
<dbReference type="InterPro" id="IPR041633">
    <property type="entry name" value="Polbeta"/>
</dbReference>
<evidence type="ECO:0000313" key="2">
    <source>
        <dbReference type="EMBL" id="GAW91293.1"/>
    </source>
</evidence>
<dbReference type="InterPro" id="IPR052930">
    <property type="entry name" value="TA_antitoxin_MntA"/>
</dbReference>
<protein>
    <submittedName>
        <fullName evidence="2">Nucleotidyltransferase</fullName>
    </submittedName>
</protein>
<dbReference type="EMBL" id="BDGJ01000011">
    <property type="protein sequence ID" value="GAW91293.1"/>
    <property type="molecule type" value="Genomic_DNA"/>
</dbReference>
<dbReference type="SUPFAM" id="SSF81301">
    <property type="entry name" value="Nucleotidyltransferase"/>
    <property type="match status" value="1"/>
</dbReference>
<dbReference type="Pfam" id="PF18765">
    <property type="entry name" value="Polbeta"/>
    <property type="match status" value="1"/>
</dbReference>
<dbReference type="NCBIfam" id="NF047752">
    <property type="entry name" value="MntA_antitoxin"/>
    <property type="match status" value="1"/>
</dbReference>
<keyword evidence="3" id="KW-1185">Reference proteome</keyword>
<dbReference type="Proteomes" id="UP000197032">
    <property type="component" value="Unassembled WGS sequence"/>
</dbReference>
<reference evidence="3" key="1">
    <citation type="journal article" date="2017" name="Appl. Environ. Microbiol.">
        <title>Genomic analysis of Calderihabitans maritimus KKC1, a thermophilic hydrogenogenic carboxydotrophic bacterium isolated from marine sediment.</title>
        <authorList>
            <person name="Omae K."/>
            <person name="Yoneda Y."/>
            <person name="Fukuyama Y."/>
            <person name="Yoshida T."/>
            <person name="Sako Y."/>
        </authorList>
    </citation>
    <scope>NUCLEOTIDE SEQUENCE [LARGE SCALE GENOMIC DNA]</scope>
    <source>
        <strain evidence="3">KKC1</strain>
    </source>
</reference>
<dbReference type="Gene3D" id="3.30.460.10">
    <property type="entry name" value="Beta Polymerase, domain 2"/>
    <property type="match status" value="1"/>
</dbReference>
<dbReference type="GO" id="GO:0016740">
    <property type="term" value="F:transferase activity"/>
    <property type="evidence" value="ECO:0007669"/>
    <property type="project" value="UniProtKB-KW"/>
</dbReference>
<comment type="caution">
    <text evidence="2">The sequence shown here is derived from an EMBL/GenBank/DDBJ whole genome shotgun (WGS) entry which is preliminary data.</text>
</comment>
<sequence>MVENSLRSFTLTPEEKEKIINKIAAELKQVIAIRFAFLHGSFTENRPFHDIDVAVYFTRQTPEDIRLDTCIELSTKLTGVLNIPVDIHQLNSASLSFCYYASQGRILFCRDREEVYQYKEKTWIMYMDFYPFLKQNLLDLLEV</sequence>
<name>A0A1Z5HP39_9FIRM</name>
<organism evidence="2 3">
    <name type="scientific">Calderihabitans maritimus</name>
    <dbReference type="NCBI Taxonomy" id="1246530"/>
    <lineage>
        <taxon>Bacteria</taxon>
        <taxon>Bacillati</taxon>
        <taxon>Bacillota</taxon>
        <taxon>Clostridia</taxon>
        <taxon>Neomoorellales</taxon>
        <taxon>Calderihabitantaceae</taxon>
        <taxon>Calderihabitans</taxon>
    </lineage>
</organism>
<feature type="domain" description="Polymerase beta nucleotidyltransferase" evidence="1">
    <location>
        <begin position="21"/>
        <end position="113"/>
    </location>
</feature>
<dbReference type="AlphaFoldDB" id="A0A1Z5HP39"/>
<gene>
    <name evidence="2" type="ORF">KKC1_04550</name>
</gene>
<dbReference type="RefSeq" id="WP_088552857.1">
    <property type="nucleotide sequence ID" value="NZ_BDGJ01000011.1"/>
</dbReference>
<accession>A0A1Z5HP39</accession>